<name>A0A3B1A3M7_9ZZZZ</name>
<dbReference type="GO" id="GO:0071978">
    <property type="term" value="P:bacterial-type flagellum-dependent swarming motility"/>
    <property type="evidence" value="ECO:0007669"/>
    <property type="project" value="TreeGrafter"/>
</dbReference>
<evidence type="ECO:0000256" key="9">
    <source>
        <dbReference type="SAM" id="Phobius"/>
    </source>
</evidence>
<evidence type="ECO:0000256" key="4">
    <source>
        <dbReference type="ARBA" id="ARBA00022692"/>
    </source>
</evidence>
<evidence type="ECO:0000256" key="6">
    <source>
        <dbReference type="ARBA" id="ARBA00022989"/>
    </source>
</evidence>
<protein>
    <recommendedName>
        <fullName evidence="11">Flagellar protein FliL</fullName>
    </recommendedName>
</protein>
<sequence length="191" mass="21314">MADEPNADDSAESSEENKKPKKDKSGIIKFALISLGIVAIIGTNVGLTVMLTKKNSAEIEATMEPSAGKQIEKDVTADENEDESEKPALYQKLEPTFVVNFQSEDALRFLQVTVELMTRDEKIIAAVEQHMPIIRNNLIILFSSQDFTTISTRVGKERIRAQTLSEIQKVMKEKTGQPGVEEVYFTSFVMQ</sequence>
<evidence type="ECO:0000256" key="2">
    <source>
        <dbReference type="ARBA" id="ARBA00022475"/>
    </source>
</evidence>
<keyword evidence="3" id="KW-0145">Chemotaxis</keyword>
<feature type="region of interest" description="Disordered" evidence="8">
    <location>
        <begin position="1"/>
        <end position="23"/>
    </location>
</feature>
<comment type="subcellular location">
    <subcellularLocation>
        <location evidence="1">Cell membrane</location>
        <topology evidence="1">Single-pass membrane protein</topology>
    </subcellularLocation>
</comment>
<keyword evidence="4 9" id="KW-0812">Transmembrane</keyword>
<feature type="transmembrane region" description="Helical" evidence="9">
    <location>
        <begin position="27"/>
        <end position="51"/>
    </location>
</feature>
<dbReference type="AlphaFoldDB" id="A0A3B1A3M7"/>
<feature type="region of interest" description="Disordered" evidence="8">
    <location>
        <begin position="64"/>
        <end position="86"/>
    </location>
</feature>
<dbReference type="GO" id="GO:0009425">
    <property type="term" value="C:bacterial-type flagellum basal body"/>
    <property type="evidence" value="ECO:0007669"/>
    <property type="project" value="InterPro"/>
</dbReference>
<evidence type="ECO:0000256" key="5">
    <source>
        <dbReference type="ARBA" id="ARBA00022779"/>
    </source>
</evidence>
<reference evidence="10" key="1">
    <citation type="submission" date="2018-06" db="EMBL/GenBank/DDBJ databases">
        <authorList>
            <person name="Zhirakovskaya E."/>
        </authorList>
    </citation>
    <scope>NUCLEOTIDE SEQUENCE</scope>
</reference>
<evidence type="ECO:0000256" key="7">
    <source>
        <dbReference type="ARBA" id="ARBA00023136"/>
    </source>
</evidence>
<evidence type="ECO:0008006" key="11">
    <source>
        <dbReference type="Google" id="ProtNLM"/>
    </source>
</evidence>
<dbReference type="Pfam" id="PF03748">
    <property type="entry name" value="FliL"/>
    <property type="match status" value="1"/>
</dbReference>
<keyword evidence="5" id="KW-0283">Flagellar rotation</keyword>
<keyword evidence="6 9" id="KW-1133">Transmembrane helix</keyword>
<evidence type="ECO:0000256" key="8">
    <source>
        <dbReference type="SAM" id="MobiDB-lite"/>
    </source>
</evidence>
<dbReference type="InterPro" id="IPR005503">
    <property type="entry name" value="FliL"/>
</dbReference>
<organism evidence="10">
    <name type="scientific">hydrothermal vent metagenome</name>
    <dbReference type="NCBI Taxonomy" id="652676"/>
    <lineage>
        <taxon>unclassified sequences</taxon>
        <taxon>metagenomes</taxon>
        <taxon>ecological metagenomes</taxon>
    </lineage>
</organism>
<dbReference type="PANTHER" id="PTHR35091:SF2">
    <property type="entry name" value="FLAGELLAR PROTEIN FLIL"/>
    <property type="match status" value="1"/>
</dbReference>
<proteinExistence type="predicted"/>
<dbReference type="EMBL" id="UOFO01000125">
    <property type="protein sequence ID" value="VAW87506.1"/>
    <property type="molecule type" value="Genomic_DNA"/>
</dbReference>
<keyword evidence="7 9" id="KW-0472">Membrane</keyword>
<evidence type="ECO:0000313" key="10">
    <source>
        <dbReference type="EMBL" id="VAW87506.1"/>
    </source>
</evidence>
<dbReference type="PANTHER" id="PTHR35091">
    <property type="entry name" value="FLAGELLAR PROTEIN FLIL"/>
    <property type="match status" value="1"/>
</dbReference>
<gene>
    <name evidence="10" type="ORF">MNBD_GAMMA16-1980</name>
</gene>
<evidence type="ECO:0000256" key="3">
    <source>
        <dbReference type="ARBA" id="ARBA00022500"/>
    </source>
</evidence>
<dbReference type="GO" id="GO:0006935">
    <property type="term" value="P:chemotaxis"/>
    <property type="evidence" value="ECO:0007669"/>
    <property type="project" value="UniProtKB-KW"/>
</dbReference>
<dbReference type="GO" id="GO:0005886">
    <property type="term" value="C:plasma membrane"/>
    <property type="evidence" value="ECO:0007669"/>
    <property type="project" value="UniProtKB-SubCell"/>
</dbReference>
<feature type="compositionally biased region" description="Acidic residues" evidence="8">
    <location>
        <begin position="1"/>
        <end position="14"/>
    </location>
</feature>
<keyword evidence="2" id="KW-1003">Cell membrane</keyword>
<accession>A0A3B1A3M7</accession>
<evidence type="ECO:0000256" key="1">
    <source>
        <dbReference type="ARBA" id="ARBA00004162"/>
    </source>
</evidence>